<name>L0GZN7_9GAMM</name>
<dbReference type="SUPFAM" id="SSF143456">
    <property type="entry name" value="VC0467-like"/>
    <property type="match status" value="1"/>
</dbReference>
<dbReference type="GO" id="GO:0005829">
    <property type="term" value="C:cytosol"/>
    <property type="evidence" value="ECO:0007669"/>
    <property type="project" value="TreeGrafter"/>
</dbReference>
<dbReference type="Gene3D" id="3.40.1740.10">
    <property type="entry name" value="VC0467-like"/>
    <property type="match status" value="1"/>
</dbReference>
<evidence type="ECO:0000256" key="2">
    <source>
        <dbReference type="HAMAP-Rule" id="MF_00758"/>
    </source>
</evidence>
<dbReference type="NCBIfam" id="NF001266">
    <property type="entry name" value="PRK00228.1-1"/>
    <property type="match status" value="1"/>
</dbReference>
<dbReference type="STRING" id="765912.Thimo_2553"/>
<dbReference type="RefSeq" id="WP_015281410.1">
    <property type="nucleotide sequence ID" value="NC_019940.1"/>
</dbReference>
<dbReference type="KEGG" id="tmb:Thimo_2553"/>
<dbReference type="PATRIC" id="fig|765912.4.peg.2509"/>
<dbReference type="Pfam" id="PF02622">
    <property type="entry name" value="DUF179"/>
    <property type="match status" value="1"/>
</dbReference>
<accession>L0GZN7</accession>
<dbReference type="eggNOG" id="COG1678">
    <property type="taxonomic scope" value="Bacteria"/>
</dbReference>
<dbReference type="PANTHER" id="PTHR30327">
    <property type="entry name" value="UNCHARACTERIZED PROTEIN YQGE"/>
    <property type="match status" value="1"/>
</dbReference>
<dbReference type="HAMAP" id="MF_00758">
    <property type="entry name" value="UPF0301"/>
    <property type="match status" value="1"/>
</dbReference>
<dbReference type="Proteomes" id="UP000010816">
    <property type="component" value="Chromosome"/>
</dbReference>
<dbReference type="AlphaFoldDB" id="L0GZN7"/>
<reference evidence="3 4" key="1">
    <citation type="submission" date="2011-09" db="EMBL/GenBank/DDBJ databases">
        <title>Complete sequence of chromosome of Thioflavicoccus mobilis 8321.</title>
        <authorList>
            <consortium name="US DOE Joint Genome Institute"/>
            <person name="Lucas S."/>
            <person name="Han J."/>
            <person name="Lapidus A."/>
            <person name="Cheng J.-F."/>
            <person name="Goodwin L."/>
            <person name="Pitluck S."/>
            <person name="Peters L."/>
            <person name="Ovchinnikova G."/>
            <person name="Lu M."/>
            <person name="Detter J.C."/>
            <person name="Han C."/>
            <person name="Tapia R."/>
            <person name="Land M."/>
            <person name="Hauser L."/>
            <person name="Kyrpides N."/>
            <person name="Ivanova N."/>
            <person name="Pagani I."/>
            <person name="Vogl K."/>
            <person name="Liu Z."/>
            <person name="Imhoff J."/>
            <person name="Thiel V."/>
            <person name="Frigaard N.-U."/>
            <person name="Bryant D."/>
            <person name="Woyke T."/>
        </authorList>
    </citation>
    <scope>NUCLEOTIDE SEQUENCE [LARGE SCALE GENOMIC DNA]</scope>
    <source>
        <strain evidence="3 4">8321</strain>
    </source>
</reference>
<comment type="similarity">
    <text evidence="1 2">Belongs to the UPF0301 (AlgH) family.</text>
</comment>
<sequence>MGFATSLRNHFLIAMPGLKDPNFSRTVTYVCEHTEEGAMGIVINRPMDIRLGVVLSQLDIVSGDSTVSDRLVFLGGPVQPDRGFVLHSGDEQFDSTMSIAPEINITTSRDILEAIADGRGPNRHLIALGYAGWGGGQLEEEMSANTWLSGPADETIIFTTPVDARWQAAAGLLGVDLNLLSGDAGHA</sequence>
<evidence type="ECO:0000256" key="1">
    <source>
        <dbReference type="ARBA" id="ARBA00009600"/>
    </source>
</evidence>
<dbReference type="InterPro" id="IPR003774">
    <property type="entry name" value="AlgH-like"/>
</dbReference>
<organism evidence="3 4">
    <name type="scientific">Thioflavicoccus mobilis 8321</name>
    <dbReference type="NCBI Taxonomy" id="765912"/>
    <lineage>
        <taxon>Bacteria</taxon>
        <taxon>Pseudomonadati</taxon>
        <taxon>Pseudomonadota</taxon>
        <taxon>Gammaproteobacteria</taxon>
        <taxon>Chromatiales</taxon>
        <taxon>Chromatiaceae</taxon>
        <taxon>Thioflavicoccus</taxon>
    </lineage>
</organism>
<gene>
    <name evidence="3" type="ORF">Thimo_2553</name>
</gene>
<dbReference type="PANTHER" id="PTHR30327:SF1">
    <property type="entry name" value="UPF0301 PROTEIN YQGE"/>
    <property type="match status" value="1"/>
</dbReference>
<keyword evidence="4" id="KW-1185">Reference proteome</keyword>
<evidence type="ECO:0000313" key="4">
    <source>
        <dbReference type="Proteomes" id="UP000010816"/>
    </source>
</evidence>
<dbReference type="EMBL" id="CP003051">
    <property type="protein sequence ID" value="AGA91277.1"/>
    <property type="molecule type" value="Genomic_DNA"/>
</dbReference>
<proteinExistence type="inferred from homology"/>
<protein>
    <recommendedName>
        <fullName evidence="2">UPF0301 protein Thimo_2553</fullName>
    </recommendedName>
</protein>
<dbReference type="OrthoDB" id="9807486at2"/>
<dbReference type="HOGENOM" id="CLU_057596_1_0_6"/>
<evidence type="ECO:0000313" key="3">
    <source>
        <dbReference type="EMBL" id="AGA91277.1"/>
    </source>
</evidence>